<organism evidence="3 4">
    <name type="scientific">Maribacter chungangensis</name>
    <dbReference type="NCBI Taxonomy" id="1069117"/>
    <lineage>
        <taxon>Bacteria</taxon>
        <taxon>Pseudomonadati</taxon>
        <taxon>Bacteroidota</taxon>
        <taxon>Flavobacteriia</taxon>
        <taxon>Flavobacteriales</taxon>
        <taxon>Flavobacteriaceae</taxon>
        <taxon>Maribacter</taxon>
    </lineage>
</organism>
<proteinExistence type="predicted"/>
<sequence>MKKRPFLNLKHLLSTLLIIQLTSCSSDTETAPELPDQTEQPGNDDDAQGGENLPLDTDNDGIPDEDDVDDDGDGLIEIFSIDGLNVMRNDPNTTGKQMAGLAKNEFTGFELTEDFDFENPDHYDDPSLLESYTTGKGWEPIGFSSDDSFTEFDGVFEGNGFTISNIYINNTEDFRSSGLFGAAGANSIIRNLTIENVSITTESFSVGGLVGTSIGIIEDCVVSGSVEGRNGIGLLVGSFGGISISNCSSFGEVNGIDLQIGTSTFRSGSVGGLIGSIFYIDNQINPPVSNLITVNNCFSEANVKGNWEVGGLIGLIAVDATPNSYDITINNSYAIGNVTGTLRTGGLIGGSSATELSSCFARGNVINTKNEGRASAGGLIGSNGQGTITSCYATGNVNNAFNGEYLGGLLGTARSTILTSSYSIGSVNGGLESSNGALVGVNETNLINSINETNYWNTDTNMLNTSEGEAIGLTTAQLQSPTSNTGIYADWDPALWDFGTSSQYPVLKDMPNGVEVQR</sequence>
<evidence type="ECO:0000259" key="2">
    <source>
        <dbReference type="Pfam" id="PF07581"/>
    </source>
</evidence>
<dbReference type="Pfam" id="PF07581">
    <property type="entry name" value="Glug"/>
    <property type="match status" value="2"/>
</dbReference>
<name>A0ABW3B324_9FLAO</name>
<feature type="compositionally biased region" description="Acidic residues" evidence="1">
    <location>
        <begin position="57"/>
        <end position="74"/>
    </location>
</feature>
<dbReference type="Proteomes" id="UP001597012">
    <property type="component" value="Unassembled WGS sequence"/>
</dbReference>
<dbReference type="EMBL" id="JBHTHY010000003">
    <property type="protein sequence ID" value="MFD0797029.1"/>
    <property type="molecule type" value="Genomic_DNA"/>
</dbReference>
<evidence type="ECO:0000256" key="1">
    <source>
        <dbReference type="SAM" id="MobiDB-lite"/>
    </source>
</evidence>
<accession>A0ABW3B324</accession>
<dbReference type="Gene3D" id="2.160.20.110">
    <property type="match status" value="2"/>
</dbReference>
<protein>
    <submittedName>
        <fullName evidence="3">GLUG motif-containing protein</fullName>
    </submittedName>
</protein>
<reference evidence="4" key="1">
    <citation type="journal article" date="2019" name="Int. J. Syst. Evol. Microbiol.">
        <title>The Global Catalogue of Microorganisms (GCM) 10K type strain sequencing project: providing services to taxonomists for standard genome sequencing and annotation.</title>
        <authorList>
            <consortium name="The Broad Institute Genomics Platform"/>
            <consortium name="The Broad Institute Genome Sequencing Center for Infectious Disease"/>
            <person name="Wu L."/>
            <person name="Ma J."/>
        </authorList>
    </citation>
    <scope>NUCLEOTIDE SEQUENCE [LARGE SCALE GENOMIC DNA]</scope>
    <source>
        <strain evidence="4">CCUG 61948</strain>
    </source>
</reference>
<dbReference type="InterPro" id="IPR011493">
    <property type="entry name" value="GLUG"/>
</dbReference>
<evidence type="ECO:0000313" key="3">
    <source>
        <dbReference type="EMBL" id="MFD0797029.1"/>
    </source>
</evidence>
<gene>
    <name evidence="3" type="ORF">ACFQZJ_06130</name>
</gene>
<feature type="domain" description="GLUG" evidence="2">
    <location>
        <begin position="204"/>
        <end position="226"/>
    </location>
</feature>
<feature type="region of interest" description="Disordered" evidence="1">
    <location>
        <begin position="27"/>
        <end position="74"/>
    </location>
</feature>
<dbReference type="RefSeq" id="WP_379933051.1">
    <property type="nucleotide sequence ID" value="NZ_JBHTHY010000003.1"/>
</dbReference>
<keyword evidence="4" id="KW-1185">Reference proteome</keyword>
<comment type="caution">
    <text evidence="3">The sequence shown here is derived from an EMBL/GenBank/DDBJ whole genome shotgun (WGS) entry which is preliminary data.</text>
</comment>
<feature type="domain" description="GLUG" evidence="2">
    <location>
        <begin position="374"/>
        <end position="398"/>
    </location>
</feature>
<evidence type="ECO:0000313" key="4">
    <source>
        <dbReference type="Proteomes" id="UP001597012"/>
    </source>
</evidence>